<feature type="transmembrane region" description="Helical" evidence="2">
    <location>
        <begin position="285"/>
        <end position="305"/>
    </location>
</feature>
<protein>
    <submittedName>
        <fullName evidence="3">Transporter</fullName>
    </submittedName>
</protein>
<dbReference type="SUPFAM" id="SSF103473">
    <property type="entry name" value="MFS general substrate transporter"/>
    <property type="match status" value="1"/>
</dbReference>
<dbReference type="GO" id="GO:0022857">
    <property type="term" value="F:transmembrane transporter activity"/>
    <property type="evidence" value="ECO:0007669"/>
    <property type="project" value="InterPro"/>
</dbReference>
<evidence type="ECO:0000313" key="3">
    <source>
        <dbReference type="EMBL" id="GAT69936.1"/>
    </source>
</evidence>
<feature type="transmembrane region" description="Helical" evidence="2">
    <location>
        <begin position="104"/>
        <end position="127"/>
    </location>
</feature>
<dbReference type="AlphaFoldDB" id="A0A161LQZ2"/>
<feature type="transmembrane region" description="Helical" evidence="2">
    <location>
        <begin position="79"/>
        <end position="98"/>
    </location>
</feature>
<feature type="transmembrane region" description="Helical" evidence="2">
    <location>
        <begin position="345"/>
        <end position="362"/>
    </location>
</feature>
<dbReference type="OrthoDB" id="350307at2"/>
<organism evidence="3 4">
    <name type="scientific">Planomonospora sphaerica</name>
    <dbReference type="NCBI Taxonomy" id="161355"/>
    <lineage>
        <taxon>Bacteria</taxon>
        <taxon>Bacillati</taxon>
        <taxon>Actinomycetota</taxon>
        <taxon>Actinomycetes</taxon>
        <taxon>Streptosporangiales</taxon>
        <taxon>Streptosporangiaceae</taxon>
        <taxon>Planomonospora</taxon>
    </lineage>
</organism>
<evidence type="ECO:0000256" key="1">
    <source>
        <dbReference type="SAM" id="MobiDB-lite"/>
    </source>
</evidence>
<dbReference type="InterPro" id="IPR036259">
    <property type="entry name" value="MFS_trans_sf"/>
</dbReference>
<comment type="caution">
    <text evidence="3">The sequence shown here is derived from an EMBL/GenBank/DDBJ whole genome shotgun (WGS) entry which is preliminary data.</text>
</comment>
<feature type="transmembrane region" description="Helical" evidence="2">
    <location>
        <begin position="172"/>
        <end position="192"/>
    </location>
</feature>
<dbReference type="Pfam" id="PF07690">
    <property type="entry name" value="MFS_1"/>
    <property type="match status" value="1"/>
</dbReference>
<keyword evidence="4" id="KW-1185">Reference proteome</keyword>
<dbReference type="RefSeq" id="WP_068901741.1">
    <property type="nucleotide sequence ID" value="NZ_BDCX01000015.1"/>
</dbReference>
<dbReference type="Proteomes" id="UP000077701">
    <property type="component" value="Unassembled WGS sequence"/>
</dbReference>
<evidence type="ECO:0000256" key="2">
    <source>
        <dbReference type="SAM" id="Phobius"/>
    </source>
</evidence>
<dbReference type="PANTHER" id="PTHR23530:SF1">
    <property type="entry name" value="PERMEASE, MAJOR FACILITATOR SUPERFAMILY-RELATED"/>
    <property type="match status" value="1"/>
</dbReference>
<feature type="transmembrane region" description="Helical" evidence="2">
    <location>
        <begin position="317"/>
        <end position="338"/>
    </location>
</feature>
<gene>
    <name evidence="3" type="ORF">PS9374_05616</name>
</gene>
<sequence>MIISSSRAPGTRAGRLAAAVYVYTFLDDFILLYPVYALLFADTGLSVAEISSLFVIWSVTGIVLEVPSGVWADAVSRRLLLVLAPLPAAAGYALWVAAPSYWAFALGFVLWGIRGAMASGAFEALVYEELDRLGEAGRYARVIGRAEVAGMCGVAAATAAAGPVFAAGGHGALGAASVLACLLCSVAGLAFPEHRARRSPVRVGDPNVHGALDVHGAPGVHGAPAGRTDPACPGDSVDSPEPTGPTGPDEEDGPDEDGPDGLRRYAAVLRAGLAEVRGDRSVRRALLLVPATAAVWGALEEYVALLAQETGVPGPAVPLWVLLVWSGVTAGALLAGAGHRLGARGFAALLGLGALALAGGALSGRPGGLAAVAAAFCVFQLASVTADARLQDGITGPSRATVTSLASLGTGLATVLVYGLYAAASAFAGHGVVFALFAVPYGLLALVPVRGALRRRGRSPLP</sequence>
<dbReference type="EMBL" id="BDCX01000015">
    <property type="protein sequence ID" value="GAT69936.1"/>
    <property type="molecule type" value="Genomic_DNA"/>
</dbReference>
<feature type="transmembrane region" description="Helical" evidence="2">
    <location>
        <begin position="53"/>
        <end position="72"/>
    </location>
</feature>
<feature type="region of interest" description="Disordered" evidence="1">
    <location>
        <begin position="198"/>
        <end position="261"/>
    </location>
</feature>
<feature type="transmembrane region" description="Helical" evidence="2">
    <location>
        <begin position="148"/>
        <end position="166"/>
    </location>
</feature>
<dbReference type="PANTHER" id="PTHR23530">
    <property type="entry name" value="TRANSPORT PROTEIN-RELATED"/>
    <property type="match status" value="1"/>
</dbReference>
<keyword evidence="2" id="KW-0472">Membrane</keyword>
<feature type="transmembrane region" description="Helical" evidence="2">
    <location>
        <begin position="20"/>
        <end position="41"/>
    </location>
</feature>
<feature type="transmembrane region" description="Helical" evidence="2">
    <location>
        <begin position="400"/>
        <end position="421"/>
    </location>
</feature>
<dbReference type="STRING" id="161355.PS9374_05616"/>
<reference evidence="3 4" key="1">
    <citation type="journal article" date="2016" name="Genome Announc.">
        <title>Draft Genome Sequence of Planomonospora sphaerica JCM9374, a Rare Actinomycete.</title>
        <authorList>
            <person name="Dohra H."/>
            <person name="Suzuki T."/>
            <person name="Inoue Y."/>
            <person name="Kodani S."/>
        </authorList>
    </citation>
    <scope>NUCLEOTIDE SEQUENCE [LARGE SCALE GENOMIC DNA]</scope>
    <source>
        <strain evidence="3 4">JCM 9374</strain>
    </source>
</reference>
<feature type="compositionally biased region" description="Acidic residues" evidence="1">
    <location>
        <begin position="248"/>
        <end position="259"/>
    </location>
</feature>
<keyword evidence="2" id="KW-1133">Transmembrane helix</keyword>
<feature type="transmembrane region" description="Helical" evidence="2">
    <location>
        <begin position="368"/>
        <end position="388"/>
    </location>
</feature>
<dbReference type="InterPro" id="IPR053160">
    <property type="entry name" value="MFS_DHA3_Transporter"/>
</dbReference>
<feature type="compositionally biased region" description="Low complexity" evidence="1">
    <location>
        <begin position="214"/>
        <end position="226"/>
    </location>
</feature>
<reference evidence="4" key="2">
    <citation type="submission" date="2016-04" db="EMBL/GenBank/DDBJ databases">
        <title>Planomonospora sphaerica JCM9374 whole genome shotgun sequence.</title>
        <authorList>
            <person name="Suzuki T."/>
            <person name="Dohra H."/>
            <person name="Kodani S."/>
        </authorList>
    </citation>
    <scope>NUCLEOTIDE SEQUENCE [LARGE SCALE GENOMIC DNA]</scope>
    <source>
        <strain evidence="4">JCM 9374</strain>
    </source>
</reference>
<proteinExistence type="predicted"/>
<evidence type="ECO:0000313" key="4">
    <source>
        <dbReference type="Proteomes" id="UP000077701"/>
    </source>
</evidence>
<dbReference type="InterPro" id="IPR011701">
    <property type="entry name" value="MFS"/>
</dbReference>
<accession>A0A161LQZ2</accession>
<name>A0A161LQZ2_9ACTN</name>
<dbReference type="Gene3D" id="1.20.1250.20">
    <property type="entry name" value="MFS general substrate transporter like domains"/>
    <property type="match status" value="1"/>
</dbReference>
<keyword evidence="2" id="KW-0812">Transmembrane</keyword>
<feature type="transmembrane region" description="Helical" evidence="2">
    <location>
        <begin position="427"/>
        <end position="449"/>
    </location>
</feature>